<protein>
    <submittedName>
        <fullName evidence="4">Glycosyltransferase family 2 protein</fullName>
    </submittedName>
</protein>
<proteinExistence type="inferred from homology"/>
<feature type="compositionally biased region" description="Polar residues" evidence="2">
    <location>
        <begin position="14"/>
        <end position="24"/>
    </location>
</feature>
<dbReference type="Gene3D" id="3.90.550.10">
    <property type="entry name" value="Spore Coat Polysaccharide Biosynthesis Protein SpsA, Chain A"/>
    <property type="match status" value="1"/>
</dbReference>
<comment type="caution">
    <text evidence="4">The sequence shown here is derived from an EMBL/GenBank/DDBJ whole genome shotgun (WGS) entry which is preliminary data.</text>
</comment>
<organism evidence="4">
    <name type="scientific">Caldithrix abyssi</name>
    <dbReference type="NCBI Taxonomy" id="187145"/>
    <lineage>
        <taxon>Bacteria</taxon>
        <taxon>Pseudomonadati</taxon>
        <taxon>Calditrichota</taxon>
        <taxon>Calditrichia</taxon>
        <taxon>Calditrichales</taxon>
        <taxon>Calditrichaceae</taxon>
        <taxon>Caldithrix</taxon>
    </lineage>
</organism>
<reference evidence="4" key="1">
    <citation type="journal article" date="2020" name="mSystems">
        <title>Genome- and Community-Level Interaction Insights into Carbon Utilization and Element Cycling Functions of Hydrothermarchaeota in Hydrothermal Sediment.</title>
        <authorList>
            <person name="Zhou Z."/>
            <person name="Liu Y."/>
            <person name="Xu W."/>
            <person name="Pan J."/>
            <person name="Luo Z.H."/>
            <person name="Li M."/>
        </authorList>
    </citation>
    <scope>NUCLEOTIDE SEQUENCE [LARGE SCALE GENOMIC DNA]</scope>
    <source>
        <strain evidence="4">HyVt-577</strain>
    </source>
</reference>
<feature type="region of interest" description="Disordered" evidence="2">
    <location>
        <begin position="1"/>
        <end position="35"/>
    </location>
</feature>
<evidence type="ECO:0000259" key="3">
    <source>
        <dbReference type="Pfam" id="PF00535"/>
    </source>
</evidence>
<dbReference type="AlphaFoldDB" id="A0A7V4WTP5"/>
<gene>
    <name evidence="4" type="ORF">ENK44_01560</name>
</gene>
<evidence type="ECO:0000256" key="2">
    <source>
        <dbReference type="SAM" id="MobiDB-lite"/>
    </source>
</evidence>
<dbReference type="SUPFAM" id="SSF53448">
    <property type="entry name" value="Nucleotide-diphospho-sugar transferases"/>
    <property type="match status" value="1"/>
</dbReference>
<comment type="similarity">
    <text evidence="1">Belongs to the glycosyltransferase 2 family. WaaE/KdtX subfamily.</text>
</comment>
<dbReference type="PANTHER" id="PTHR43630">
    <property type="entry name" value="POLY-BETA-1,6-N-ACETYL-D-GLUCOSAMINE SYNTHASE"/>
    <property type="match status" value="1"/>
</dbReference>
<dbReference type="PANTHER" id="PTHR43630:SF2">
    <property type="entry name" value="GLYCOSYLTRANSFERASE"/>
    <property type="match status" value="1"/>
</dbReference>
<dbReference type="Pfam" id="PF00535">
    <property type="entry name" value="Glycos_transf_2"/>
    <property type="match status" value="1"/>
</dbReference>
<evidence type="ECO:0000256" key="1">
    <source>
        <dbReference type="ARBA" id="ARBA00038494"/>
    </source>
</evidence>
<feature type="domain" description="Glycosyltransferase 2-like" evidence="3">
    <location>
        <begin position="42"/>
        <end position="138"/>
    </location>
</feature>
<dbReference type="InterPro" id="IPR029044">
    <property type="entry name" value="Nucleotide-diphossugar_trans"/>
</dbReference>
<evidence type="ECO:0000313" key="4">
    <source>
        <dbReference type="EMBL" id="HGY54365.1"/>
    </source>
</evidence>
<accession>A0A7V4WTP5</accession>
<dbReference type="Proteomes" id="UP000885779">
    <property type="component" value="Unassembled WGS sequence"/>
</dbReference>
<dbReference type="CDD" id="cd02511">
    <property type="entry name" value="Beta4Glucosyltransferase"/>
    <property type="match status" value="1"/>
</dbReference>
<dbReference type="InterPro" id="IPR001173">
    <property type="entry name" value="Glyco_trans_2-like"/>
</dbReference>
<name>A0A7V4WTP5_CALAY</name>
<sequence length="294" mass="32980">MEAQLSGPGLYSTPPLQNSNTPKIKTQKQIDRRGNNTLNPLSVVIITRNEERNIRACLDSVKWADEIVVVDSGSSDGTVSICREYGCKVIEAEWEGFGANKSAGVQAAKNDWILSLDADERVTPELAQRIKEILASDHPADGYKIRFRTLYLGQQIRFSDWQNEYHLRLFNRQHGSFNDAILHESLNLNGRTEKIKAPIIHNSFPTLAVHLQKIARYGQLAAEQKSAAGKKSGVCGAVLRGLFAFIRIYILKAGFLDGRMGFVLAINNGFAAYMKYLMLWEKQLNPNAERKKND</sequence>
<dbReference type="EMBL" id="DRQG01000016">
    <property type="protein sequence ID" value="HGY54365.1"/>
    <property type="molecule type" value="Genomic_DNA"/>
</dbReference>